<dbReference type="EMBL" id="AM411396">
    <property type="protein sequence ID" value="CAL69624.1"/>
    <property type="molecule type" value="mRNA"/>
</dbReference>
<dbReference type="EMBL" id="GBCU01000002">
    <property type="protein sequence ID" value="JAC59146.1"/>
    <property type="molecule type" value="mRNA"/>
</dbReference>
<dbReference type="InterPro" id="IPR043137">
    <property type="entry name" value="GGT_ssub_C"/>
</dbReference>
<dbReference type="PANTHER" id="PTHR11686:SF9">
    <property type="entry name" value="RE13973P"/>
    <property type="match status" value="1"/>
</dbReference>
<dbReference type="Pfam" id="PF01019">
    <property type="entry name" value="G_glu_transpept"/>
    <property type="match status" value="1"/>
</dbReference>
<evidence type="ECO:0000313" key="5">
    <source>
        <dbReference type="EMBL" id="JAC59146.1"/>
    </source>
</evidence>
<dbReference type="Gene3D" id="1.10.246.130">
    <property type="match status" value="1"/>
</dbReference>
<feature type="chain" id="PRO_5007634825" evidence="3">
    <location>
        <begin position="23"/>
        <end position="541"/>
    </location>
</feature>
<sequence length="541" mass="56874">MFSKYILTTTVALVLLKYQCYSADPSVSAQFKKSAVCAGANKCAEIGSSTLNNGGSAVDAAIATMICNNLVHPHLAGYGGGFFMTVYDRANKNVDFLNAREKAPGDISKASKTGVNSIAVPGEIAGYGVAHKKYGKLSWEKLFEPTIELCESGYQISKALAKAIASSADTIKQDDTLTALYTNGGALKKEGDTVNPGKLCDTLKTIASGGADEFYKGDLASSIIGDLSKKSSALTKDDLSSYTAKWASPLKTTLLNDLTLYTANAPGGGAPLALALNIIDEYGNDLVSSDAALKLHRLSEIWKYSVAAKSKLGDPDVSSLDELLKTITSDAYAKEIKSKINDKETSHEASHYGVDVDVQDEGTAQVSIIDADGNAVSATSSLNGVFGSGVVSESTGIILNSALSDFSPKSKANEIAPNKRPLSSMAPSIIVDSNDNVKLVIGATGGAKITTAVSSVLARYLWSKQGLKEAVDAPRLHQEIFPMELSYEESSDVITQLKEVYKHNTVEMKGITSAICALSREGDSILGVADGRRGGSVQGSN</sequence>
<gene>
    <name evidence="4" type="primary">gamma-gt</name>
</gene>
<dbReference type="FunFam" id="1.10.246.130:FF:000001">
    <property type="entry name" value="Gamma-glutamyltransferase 5 isoform 1"/>
    <property type="match status" value="1"/>
</dbReference>
<feature type="binding site" evidence="2">
    <location>
        <position position="446"/>
    </location>
    <ligand>
        <name>L-glutamate</name>
        <dbReference type="ChEBI" id="CHEBI:29985"/>
    </ligand>
</feature>
<feature type="binding site" evidence="2">
    <location>
        <begin position="423"/>
        <end position="424"/>
    </location>
    <ligand>
        <name>L-glutamate</name>
        <dbReference type="ChEBI" id="CHEBI:29985"/>
    </ligand>
</feature>
<dbReference type="InterPro" id="IPR029055">
    <property type="entry name" value="Ntn_hydrolases_N"/>
</dbReference>
<dbReference type="PRINTS" id="PR01210">
    <property type="entry name" value="GGTRANSPTASE"/>
</dbReference>
<dbReference type="InterPro" id="IPR043138">
    <property type="entry name" value="GGT_lsub"/>
</dbReference>
<dbReference type="AlphaFoldDB" id="A4H275"/>
<feature type="active site" description="Nucleophile" evidence="1">
    <location>
        <position position="363"/>
    </location>
</feature>
<dbReference type="Gene3D" id="3.60.20.40">
    <property type="match status" value="1"/>
</dbReference>
<dbReference type="GO" id="GO:0006751">
    <property type="term" value="P:glutathione catabolic process"/>
    <property type="evidence" value="ECO:0007669"/>
    <property type="project" value="InterPro"/>
</dbReference>
<reference evidence="5" key="2">
    <citation type="journal article" date="2014" name="BMC Genomics">
        <title>Identification of the main venom protein components of Aphidius ervi, a parasitoid wasp of the aphid model Acyrthosiphon pisum.</title>
        <authorList>
            <person name="Colinet D."/>
            <person name="Anselme C."/>
            <person name="Deleury E."/>
            <person name="Mancini D."/>
            <person name="Poulain J."/>
            <person name="Azema-Dossat C."/>
            <person name="Belghazi M."/>
            <person name="Tares S."/>
            <person name="Pennacchio F."/>
            <person name="Poirie M."/>
            <person name="Gatti J.-L."/>
        </authorList>
    </citation>
    <scope>NUCLEOTIDE SEQUENCE</scope>
    <source>
        <strain evidence="5">FR</strain>
    </source>
</reference>
<name>A4H275_APHER</name>
<accession>A4H275</accession>
<feature type="binding site" evidence="2">
    <location>
        <position position="405"/>
    </location>
    <ligand>
        <name>L-glutamate</name>
        <dbReference type="ChEBI" id="CHEBI:29985"/>
    </ligand>
</feature>
<evidence type="ECO:0000256" key="2">
    <source>
        <dbReference type="PIRSR" id="PIRSR600101-2"/>
    </source>
</evidence>
<dbReference type="SUPFAM" id="SSF56235">
    <property type="entry name" value="N-terminal nucleophile aminohydrolases (Ntn hydrolases)"/>
    <property type="match status" value="1"/>
</dbReference>
<reference evidence="4" key="1">
    <citation type="journal article" date="2007" name="Insect Biochem. Mol. Biol.">
        <title>A gamma-glutamyl transpeptidase of Aphidius ervi venom induces apoptosis in the ovaries of host aphids.</title>
        <authorList>
            <person name="Falabella P."/>
            <person name="Riviello L."/>
            <person name="Caccialupi P."/>
            <person name="Rossodivita T."/>
            <person name="Valente M.T."/>
            <person name="De Stradis M.L."/>
            <person name="Tranfaglia A."/>
            <person name="Varricchio P."/>
            <person name="Gigliotti S."/>
            <person name="Graziani F."/>
            <person name="Malva C."/>
            <person name="Pennacchio F."/>
        </authorList>
    </citation>
    <scope>NUCLEOTIDE SEQUENCE</scope>
</reference>
<dbReference type="NCBIfam" id="TIGR00066">
    <property type="entry name" value="g_glut_trans"/>
    <property type="match status" value="1"/>
</dbReference>
<protein>
    <submittedName>
        <fullName evidence="4">Putative gamma glutamyl transpeptidase</fullName>
    </submittedName>
    <submittedName>
        <fullName evidence="5">Venom gamma-glutamyl transpeptidase</fullName>
    </submittedName>
</protein>
<proteinExistence type="evidence at transcript level"/>
<feature type="binding site" evidence="2">
    <location>
        <begin position="381"/>
        <end position="383"/>
    </location>
    <ligand>
        <name>L-glutamate</name>
        <dbReference type="ChEBI" id="CHEBI:29985"/>
    </ligand>
</feature>
<evidence type="ECO:0000256" key="3">
    <source>
        <dbReference type="SAM" id="SignalP"/>
    </source>
</evidence>
<keyword evidence="3" id="KW-0732">Signal</keyword>
<feature type="non-terminal residue" evidence="4">
    <location>
        <position position="541"/>
    </location>
</feature>
<evidence type="ECO:0000256" key="1">
    <source>
        <dbReference type="PIRSR" id="PIRSR600101-1"/>
    </source>
</evidence>
<dbReference type="InterPro" id="IPR000101">
    <property type="entry name" value="GGT_peptidase"/>
</dbReference>
<organism evidence="4">
    <name type="scientific">Aphidius ervi</name>
    <name type="common">Aphid parasite</name>
    <dbReference type="NCBI Taxonomy" id="37627"/>
    <lineage>
        <taxon>Eukaryota</taxon>
        <taxon>Metazoa</taxon>
        <taxon>Ecdysozoa</taxon>
        <taxon>Arthropoda</taxon>
        <taxon>Hexapoda</taxon>
        <taxon>Insecta</taxon>
        <taxon>Pterygota</taxon>
        <taxon>Neoptera</taxon>
        <taxon>Endopterygota</taxon>
        <taxon>Hymenoptera</taxon>
        <taxon>Apocrita</taxon>
        <taxon>Ichneumonoidea</taxon>
        <taxon>Braconidae</taxon>
        <taxon>Aphidiinae</taxon>
        <taxon>Aphidius</taxon>
    </lineage>
</organism>
<evidence type="ECO:0000313" key="4">
    <source>
        <dbReference type="EMBL" id="CAL69624.1"/>
    </source>
</evidence>
<dbReference type="GO" id="GO:0005886">
    <property type="term" value="C:plasma membrane"/>
    <property type="evidence" value="ECO:0007669"/>
    <property type="project" value="TreeGrafter"/>
</dbReference>
<dbReference type="PANTHER" id="PTHR11686">
    <property type="entry name" value="GAMMA GLUTAMYL TRANSPEPTIDASE"/>
    <property type="match status" value="1"/>
</dbReference>
<feature type="signal peptide" evidence="3">
    <location>
        <begin position="1"/>
        <end position="22"/>
    </location>
</feature>
<feature type="binding site" evidence="2">
    <location>
        <position position="100"/>
    </location>
    <ligand>
        <name>L-glutamate</name>
        <dbReference type="ChEBI" id="CHEBI:29985"/>
    </ligand>
</feature>
<dbReference type="GO" id="GO:0036374">
    <property type="term" value="F:glutathione hydrolase activity"/>
    <property type="evidence" value="ECO:0007669"/>
    <property type="project" value="InterPro"/>
</dbReference>